<dbReference type="Pfam" id="PF02597">
    <property type="entry name" value="ThiS"/>
    <property type="match status" value="1"/>
</dbReference>
<dbReference type="InterPro" id="IPR010035">
    <property type="entry name" value="Thi_S"/>
</dbReference>
<dbReference type="AlphaFoldDB" id="A0A1H3BT20"/>
<dbReference type="EMBL" id="FNOU01000002">
    <property type="protein sequence ID" value="SDX44871.1"/>
    <property type="molecule type" value="Genomic_DNA"/>
</dbReference>
<name>A0A1H3BT20_EUBBA</name>
<dbReference type="PANTHER" id="PTHR34472:SF1">
    <property type="entry name" value="SULFUR CARRIER PROTEIN THIS"/>
    <property type="match status" value="1"/>
</dbReference>
<dbReference type="InterPro" id="IPR012675">
    <property type="entry name" value="Beta-grasp_dom_sf"/>
</dbReference>
<keyword evidence="2" id="KW-1185">Reference proteome</keyword>
<sequence length="65" mass="7022">MIDVNGIPREGCEGLSLVALLTKLGYAEGRIAVELNGQIIPRRKYPEQRVSEGDHLEVVTFVGGG</sequence>
<organism evidence="1 2">
    <name type="scientific">Eubacterium barkeri</name>
    <name type="common">Clostridium barkeri</name>
    <dbReference type="NCBI Taxonomy" id="1528"/>
    <lineage>
        <taxon>Bacteria</taxon>
        <taxon>Bacillati</taxon>
        <taxon>Bacillota</taxon>
        <taxon>Clostridia</taxon>
        <taxon>Eubacteriales</taxon>
        <taxon>Eubacteriaceae</taxon>
        <taxon>Eubacterium</taxon>
    </lineage>
</organism>
<dbReference type="SUPFAM" id="SSF54285">
    <property type="entry name" value="MoaD/ThiS"/>
    <property type="match status" value="1"/>
</dbReference>
<evidence type="ECO:0000313" key="2">
    <source>
        <dbReference type="Proteomes" id="UP000199652"/>
    </source>
</evidence>
<dbReference type="NCBIfam" id="TIGR01683">
    <property type="entry name" value="thiS"/>
    <property type="match status" value="1"/>
</dbReference>
<dbReference type="PANTHER" id="PTHR34472">
    <property type="entry name" value="SULFUR CARRIER PROTEIN THIS"/>
    <property type="match status" value="1"/>
</dbReference>
<dbReference type="STRING" id="1528.SAMN04488579_102191"/>
<gene>
    <name evidence="1" type="ORF">SAMN04488579_102191</name>
</gene>
<accession>A0A1H3BT20</accession>
<dbReference type="CDD" id="cd00565">
    <property type="entry name" value="Ubl_ThiS"/>
    <property type="match status" value="1"/>
</dbReference>
<dbReference type="Proteomes" id="UP000199652">
    <property type="component" value="Unassembled WGS sequence"/>
</dbReference>
<protein>
    <submittedName>
        <fullName evidence="1">Sulfur carrier protein</fullName>
    </submittedName>
</protein>
<proteinExistence type="predicted"/>
<evidence type="ECO:0000313" key="1">
    <source>
        <dbReference type="EMBL" id="SDX44871.1"/>
    </source>
</evidence>
<dbReference type="OrthoDB" id="9798559at2"/>
<dbReference type="InterPro" id="IPR003749">
    <property type="entry name" value="ThiS/MoaD-like"/>
</dbReference>
<reference evidence="2" key="1">
    <citation type="submission" date="2016-10" db="EMBL/GenBank/DDBJ databases">
        <authorList>
            <person name="Varghese N."/>
            <person name="Submissions S."/>
        </authorList>
    </citation>
    <scope>NUCLEOTIDE SEQUENCE [LARGE SCALE GENOMIC DNA]</scope>
    <source>
        <strain evidence="2">VPI 5359</strain>
    </source>
</reference>
<dbReference type="InterPro" id="IPR016155">
    <property type="entry name" value="Mopterin_synth/thiamin_S_b"/>
</dbReference>
<dbReference type="Gene3D" id="3.10.20.30">
    <property type="match status" value="1"/>
</dbReference>
<dbReference type="RefSeq" id="WP_090242968.1">
    <property type="nucleotide sequence ID" value="NZ_FNOU01000002.1"/>
</dbReference>